<dbReference type="EMBL" id="VIFM01000234">
    <property type="protein sequence ID" value="TQF10718.1"/>
    <property type="molecule type" value="Genomic_DNA"/>
</dbReference>
<protein>
    <recommendedName>
        <fullName evidence="3">NurA domain-containing protein</fullName>
    </recommendedName>
</protein>
<proteinExistence type="predicted"/>
<evidence type="ECO:0000313" key="1">
    <source>
        <dbReference type="EMBL" id="TQF10718.1"/>
    </source>
</evidence>
<dbReference type="AlphaFoldDB" id="A0A540WNX7"/>
<sequence length="393" mass="44035">MSSRIPPEEMGELFGDDDYREAFGEDMASTLDLDRWSTGLDLDKVMERFRSEIAGALHKEGRLRTLVRNEILPRLSTRSGMLPEAGVYKVTPEELTLIHERLLFQGKVDAVAGSHASHDSLPIGISQIGVGIVGYQGNSGAFSKRLFRKEMAARNANPAQEAMDYINMRQNRFQGHKDTLSRMARRGIRTYAERAALLSKSSAEWRMGIGNPCAHELLSGSGYMTLLERSLSVLQRVIHEHKKFVFVSGSLQDRGFLTMGFALDAGEYALLETLQSDGEHIVRGWEYGGRSKRMAWDFVRDSSSCVVKGLFRISDHSPPRLFYAHREHVHEAAWVAMADSVLRPERGFPLLLDVAEMSCRSAFGDDGFLGLVHDAYAQAGANLQFFSERGMRR</sequence>
<dbReference type="OrthoDB" id="263950at2"/>
<comment type="caution">
    <text evidence="1">The sequence shown here is derived from an EMBL/GenBank/DDBJ whole genome shotgun (WGS) entry which is preliminary data.</text>
</comment>
<name>A0A540WNX7_9BACT</name>
<gene>
    <name evidence="1" type="ORF">FJV41_38045</name>
</gene>
<accession>A0A540WNX7</accession>
<evidence type="ECO:0008006" key="3">
    <source>
        <dbReference type="Google" id="ProtNLM"/>
    </source>
</evidence>
<dbReference type="Proteomes" id="UP000315369">
    <property type="component" value="Unassembled WGS sequence"/>
</dbReference>
<dbReference type="RefSeq" id="WP_141647515.1">
    <property type="nucleotide sequence ID" value="NZ_VIFM01000234.1"/>
</dbReference>
<keyword evidence="2" id="KW-1185">Reference proteome</keyword>
<evidence type="ECO:0000313" key="2">
    <source>
        <dbReference type="Proteomes" id="UP000315369"/>
    </source>
</evidence>
<organism evidence="1 2">
    <name type="scientific">Myxococcus llanfairpwllgwyngyllgogerychwyrndrobwllllantysiliogogogochensis</name>
    <dbReference type="NCBI Taxonomy" id="2590453"/>
    <lineage>
        <taxon>Bacteria</taxon>
        <taxon>Pseudomonadati</taxon>
        <taxon>Myxococcota</taxon>
        <taxon>Myxococcia</taxon>
        <taxon>Myxococcales</taxon>
        <taxon>Cystobacterineae</taxon>
        <taxon>Myxococcaceae</taxon>
        <taxon>Myxococcus</taxon>
    </lineage>
</organism>
<reference evidence="1 2" key="1">
    <citation type="submission" date="2019-06" db="EMBL/GenBank/DDBJ databases">
        <authorList>
            <person name="Livingstone P."/>
            <person name="Whitworth D."/>
        </authorList>
    </citation>
    <scope>NUCLEOTIDE SEQUENCE [LARGE SCALE GENOMIC DNA]</scope>
    <source>
        <strain evidence="1 2">AM401</strain>
    </source>
</reference>